<dbReference type="GO" id="GO:0046872">
    <property type="term" value="F:metal ion binding"/>
    <property type="evidence" value="ECO:0007669"/>
    <property type="project" value="UniProtKB-KW"/>
</dbReference>
<evidence type="ECO:0000256" key="6">
    <source>
        <dbReference type="SAM" id="MobiDB-lite"/>
    </source>
</evidence>
<feature type="region of interest" description="Disordered" evidence="6">
    <location>
        <begin position="45"/>
        <end position="64"/>
    </location>
</feature>
<comment type="catalytic activity">
    <reaction evidence="5">
        <text>L-methionyl-[protein] + [thioredoxin]-disulfide + H2O = L-methionyl-(R)-S-oxide-[protein] + [thioredoxin]-dithiol</text>
        <dbReference type="Rhea" id="RHEA:24164"/>
        <dbReference type="Rhea" id="RHEA-COMP:10698"/>
        <dbReference type="Rhea" id="RHEA-COMP:10700"/>
        <dbReference type="Rhea" id="RHEA-COMP:12313"/>
        <dbReference type="Rhea" id="RHEA-COMP:12314"/>
        <dbReference type="ChEBI" id="CHEBI:15377"/>
        <dbReference type="ChEBI" id="CHEBI:16044"/>
        <dbReference type="ChEBI" id="CHEBI:29950"/>
        <dbReference type="ChEBI" id="CHEBI:45764"/>
        <dbReference type="ChEBI" id="CHEBI:50058"/>
        <dbReference type="EC" id="1.8.4.12"/>
    </reaction>
</comment>
<evidence type="ECO:0000256" key="1">
    <source>
        <dbReference type="ARBA" id="ARBA00001947"/>
    </source>
</evidence>
<reference evidence="8" key="1">
    <citation type="submission" date="2014-08" db="EMBL/GenBank/DDBJ databases">
        <authorList>
            <person name="Senf B."/>
            <person name="Petzold A."/>
            <person name="Downie B.R."/>
            <person name="Koch P."/>
            <person name="Platzer M."/>
        </authorList>
    </citation>
    <scope>NUCLEOTIDE SEQUENCE [LARGE SCALE GENOMIC DNA]</scope>
    <source>
        <strain evidence="8">GRZ</strain>
    </source>
</reference>
<dbReference type="PANTHER" id="PTHR46755:SF5">
    <property type="entry name" value="METHIONINE-R-SULFOXIDE REDUCTASE B1"/>
    <property type="match status" value="1"/>
</dbReference>
<name>A0A8C6P2W4_NOTFU</name>
<evidence type="ECO:0000256" key="2">
    <source>
        <dbReference type="ARBA" id="ARBA00012499"/>
    </source>
</evidence>
<feature type="domain" description="Helix-turn-helix" evidence="7">
    <location>
        <begin position="2"/>
        <end position="44"/>
    </location>
</feature>
<evidence type="ECO:0000256" key="4">
    <source>
        <dbReference type="ARBA" id="ARBA00022833"/>
    </source>
</evidence>
<dbReference type="EC" id="1.8.4.12" evidence="2"/>
<sequence length="101" mass="11693">MSVIRTLYHRANMITEERDCKQEDKHIQHALKTCGYPTWAINKRKTTNNNRKKRTTKTVHKDSVIKHPEAWGPLKVCCRKCGNELGHEFLGDGPRDGQSCF</sequence>
<accession>A0A8C6P2W4</accession>
<dbReference type="Pfam" id="PF26215">
    <property type="entry name" value="HTH_animal"/>
    <property type="match status" value="1"/>
</dbReference>
<comment type="cofactor">
    <cofactor evidence="1">
        <name>Zn(2+)</name>
        <dbReference type="ChEBI" id="CHEBI:29105"/>
    </cofactor>
</comment>
<feature type="compositionally biased region" description="Basic residues" evidence="6">
    <location>
        <begin position="45"/>
        <end position="58"/>
    </location>
</feature>
<dbReference type="PANTHER" id="PTHR46755">
    <property type="entry name" value="METHIONINE-R-SULFOXIDE REDUCTASE B1"/>
    <property type="match status" value="1"/>
</dbReference>
<dbReference type="GO" id="GO:0005634">
    <property type="term" value="C:nucleus"/>
    <property type="evidence" value="ECO:0007669"/>
    <property type="project" value="TreeGrafter"/>
</dbReference>
<dbReference type="Ensembl" id="ENSNFUT00015039240.1">
    <property type="protein sequence ID" value="ENSNFUP00015037585.1"/>
    <property type="gene ID" value="ENSNFUG00015018161.1"/>
</dbReference>
<protein>
    <recommendedName>
        <fullName evidence="2">peptide-methionine (R)-S-oxide reductase</fullName>
        <ecNumber evidence="2">1.8.4.12</ecNumber>
    </recommendedName>
</protein>
<evidence type="ECO:0000313" key="9">
    <source>
        <dbReference type="Proteomes" id="UP000694548"/>
    </source>
</evidence>
<dbReference type="GO" id="GO:0033743">
    <property type="term" value="F:peptide-methionine (R)-S-oxide reductase activity"/>
    <property type="evidence" value="ECO:0007669"/>
    <property type="project" value="UniProtKB-EC"/>
</dbReference>
<evidence type="ECO:0000313" key="8">
    <source>
        <dbReference type="Ensembl" id="ENSNFUP00015037585.1"/>
    </source>
</evidence>
<keyword evidence="4" id="KW-0862">Zinc</keyword>
<evidence type="ECO:0000259" key="7">
    <source>
        <dbReference type="Pfam" id="PF26215"/>
    </source>
</evidence>
<dbReference type="InterPro" id="IPR052150">
    <property type="entry name" value="MsrB_Met_sulfoxide_reductase"/>
</dbReference>
<reference evidence="8" key="3">
    <citation type="submission" date="2025-09" db="UniProtKB">
        <authorList>
            <consortium name="Ensembl"/>
        </authorList>
    </citation>
    <scope>IDENTIFICATION</scope>
</reference>
<dbReference type="InterPro" id="IPR058912">
    <property type="entry name" value="HTH_animal"/>
</dbReference>
<evidence type="ECO:0000256" key="5">
    <source>
        <dbReference type="ARBA" id="ARBA00048488"/>
    </source>
</evidence>
<evidence type="ECO:0000256" key="3">
    <source>
        <dbReference type="ARBA" id="ARBA00022723"/>
    </source>
</evidence>
<keyword evidence="3" id="KW-0479">Metal-binding</keyword>
<proteinExistence type="predicted"/>
<dbReference type="AlphaFoldDB" id="A0A8C6P2W4"/>
<dbReference type="Proteomes" id="UP000694548">
    <property type="component" value="Chromosome sgr03"/>
</dbReference>
<keyword evidence="9" id="KW-1185">Reference proteome</keyword>
<reference evidence="8" key="2">
    <citation type="submission" date="2025-08" db="UniProtKB">
        <authorList>
            <consortium name="Ensembl"/>
        </authorList>
    </citation>
    <scope>IDENTIFICATION</scope>
</reference>
<dbReference type="GO" id="GO:0030091">
    <property type="term" value="P:protein repair"/>
    <property type="evidence" value="ECO:0007669"/>
    <property type="project" value="TreeGrafter"/>
</dbReference>
<organism evidence="8 9">
    <name type="scientific">Nothobranchius furzeri</name>
    <name type="common">Turquoise killifish</name>
    <dbReference type="NCBI Taxonomy" id="105023"/>
    <lineage>
        <taxon>Eukaryota</taxon>
        <taxon>Metazoa</taxon>
        <taxon>Chordata</taxon>
        <taxon>Craniata</taxon>
        <taxon>Vertebrata</taxon>
        <taxon>Euteleostomi</taxon>
        <taxon>Actinopterygii</taxon>
        <taxon>Neopterygii</taxon>
        <taxon>Teleostei</taxon>
        <taxon>Neoteleostei</taxon>
        <taxon>Acanthomorphata</taxon>
        <taxon>Ovalentaria</taxon>
        <taxon>Atherinomorphae</taxon>
        <taxon>Cyprinodontiformes</taxon>
        <taxon>Nothobranchiidae</taxon>
        <taxon>Nothobranchius</taxon>
    </lineage>
</organism>